<proteinExistence type="predicted"/>
<keyword evidence="2" id="KW-0677">Repeat</keyword>
<sequence>MKAQIEEVEDDLAAEEENKLINEKNAPYLYDLVITHALDWPSLTCQWFPDKDQNPQKPYTTHRLLLGTHTSKQAQDYLQIATVQIPKRDNAAIGADTLDRADYDDERGELGGHSLPPSPRIQIIQKINHDGEVNRARYMPQNPDLIATKAVSGEVLIFDRTKHSSEPERGGLCKPDIRLVGQNREGYGLAWNPVRMGHVLGASEDMTVCFWDINSYTKGNNTVEPTITFKGHTSVVGDVDWHSKNETVFASVGDDKMLMLWDTRASLDPTLKVQAHDAEILAHLLVTGILHDIRSPHKKLHVFESHTDEVLHLAWSPHNPTIFASASSDRRINIWDLSLIGQEQTPDDQEDGPPELLFVHGGHTARPTDFCWAPGESENWTAASVSEDNVVMVWQPTMRVWAGDEVKVDEKELESDAMEGIEGVGGEKGKASASGGSLRSQSMDVSATSADD</sequence>
<evidence type="ECO:0000256" key="3">
    <source>
        <dbReference type="ARBA" id="ARBA00022853"/>
    </source>
</evidence>
<evidence type="ECO:0000259" key="6">
    <source>
        <dbReference type="Pfam" id="PF12265"/>
    </source>
</evidence>
<feature type="repeat" description="WD" evidence="4">
    <location>
        <begin position="303"/>
        <end position="338"/>
    </location>
</feature>
<dbReference type="SMART" id="SM00320">
    <property type="entry name" value="WD40"/>
    <property type="match status" value="5"/>
</dbReference>
<protein>
    <submittedName>
        <fullName evidence="7">WD40-repeat-containing domain protein</fullName>
    </submittedName>
</protein>
<organism evidence="7 8">
    <name type="scientific">Gymnopilus junonius</name>
    <name type="common">Spectacular rustgill mushroom</name>
    <name type="synonym">Gymnopilus spectabilis subsp. junonius</name>
    <dbReference type="NCBI Taxonomy" id="109634"/>
    <lineage>
        <taxon>Eukaryota</taxon>
        <taxon>Fungi</taxon>
        <taxon>Dikarya</taxon>
        <taxon>Basidiomycota</taxon>
        <taxon>Agaricomycotina</taxon>
        <taxon>Agaricomycetes</taxon>
        <taxon>Agaricomycetidae</taxon>
        <taxon>Agaricales</taxon>
        <taxon>Agaricineae</taxon>
        <taxon>Hymenogastraceae</taxon>
        <taxon>Gymnopilus</taxon>
    </lineage>
</organism>
<dbReference type="GO" id="GO:0006325">
    <property type="term" value="P:chromatin organization"/>
    <property type="evidence" value="ECO:0007669"/>
    <property type="project" value="UniProtKB-KW"/>
</dbReference>
<dbReference type="InterPro" id="IPR015943">
    <property type="entry name" value="WD40/YVTN_repeat-like_dom_sf"/>
</dbReference>
<evidence type="ECO:0000256" key="5">
    <source>
        <dbReference type="SAM" id="MobiDB-lite"/>
    </source>
</evidence>
<feature type="repeat" description="WD" evidence="4">
    <location>
        <begin position="229"/>
        <end position="264"/>
    </location>
</feature>
<dbReference type="Proteomes" id="UP000724874">
    <property type="component" value="Unassembled WGS sequence"/>
</dbReference>
<evidence type="ECO:0000256" key="1">
    <source>
        <dbReference type="ARBA" id="ARBA00022574"/>
    </source>
</evidence>
<gene>
    <name evidence="7" type="ORF">CPB84DRAFT_1760570</name>
</gene>
<evidence type="ECO:0000256" key="4">
    <source>
        <dbReference type="PROSITE-ProRule" id="PRU00221"/>
    </source>
</evidence>
<dbReference type="InterPro" id="IPR001680">
    <property type="entry name" value="WD40_rpt"/>
</dbReference>
<dbReference type="InterPro" id="IPR022052">
    <property type="entry name" value="Histone-bd_RBBP4-like_N"/>
</dbReference>
<keyword evidence="8" id="KW-1185">Reference proteome</keyword>
<dbReference type="Pfam" id="PF12265">
    <property type="entry name" value="CAF1C_H4-bd"/>
    <property type="match status" value="1"/>
</dbReference>
<dbReference type="AlphaFoldDB" id="A0A9P5P0U8"/>
<reference evidence="7" key="1">
    <citation type="submission" date="2020-11" db="EMBL/GenBank/DDBJ databases">
        <authorList>
            <consortium name="DOE Joint Genome Institute"/>
            <person name="Ahrendt S."/>
            <person name="Riley R."/>
            <person name="Andreopoulos W."/>
            <person name="LaButti K."/>
            <person name="Pangilinan J."/>
            <person name="Ruiz-duenas F.J."/>
            <person name="Barrasa J.M."/>
            <person name="Sanchez-Garcia M."/>
            <person name="Camarero S."/>
            <person name="Miyauchi S."/>
            <person name="Serrano A."/>
            <person name="Linde D."/>
            <person name="Babiker R."/>
            <person name="Drula E."/>
            <person name="Ayuso-Fernandez I."/>
            <person name="Pacheco R."/>
            <person name="Padilla G."/>
            <person name="Ferreira P."/>
            <person name="Barriuso J."/>
            <person name="Kellner H."/>
            <person name="Castanera R."/>
            <person name="Alfaro M."/>
            <person name="Ramirez L."/>
            <person name="Pisabarro A.G."/>
            <person name="Kuo A."/>
            <person name="Tritt A."/>
            <person name="Lipzen A."/>
            <person name="He G."/>
            <person name="Yan M."/>
            <person name="Ng V."/>
            <person name="Cullen D."/>
            <person name="Martin F."/>
            <person name="Rosso M.-N."/>
            <person name="Henrissat B."/>
            <person name="Hibbett D."/>
            <person name="Martinez A.T."/>
            <person name="Grigoriev I.V."/>
        </authorList>
    </citation>
    <scope>NUCLEOTIDE SEQUENCE</scope>
    <source>
        <strain evidence="7">AH 44721</strain>
    </source>
</reference>
<dbReference type="EMBL" id="JADNYJ010000002">
    <property type="protein sequence ID" value="KAF8913188.1"/>
    <property type="molecule type" value="Genomic_DNA"/>
</dbReference>
<dbReference type="Gene3D" id="2.130.10.10">
    <property type="entry name" value="YVTN repeat-like/Quinoprotein amine dehydrogenase"/>
    <property type="match status" value="1"/>
</dbReference>
<feature type="compositionally biased region" description="Polar residues" evidence="5">
    <location>
        <begin position="437"/>
        <end position="452"/>
    </location>
</feature>
<evidence type="ECO:0000313" key="8">
    <source>
        <dbReference type="Proteomes" id="UP000724874"/>
    </source>
</evidence>
<dbReference type="PANTHER" id="PTHR22850">
    <property type="entry name" value="WD40 REPEAT FAMILY"/>
    <property type="match status" value="1"/>
</dbReference>
<comment type="caution">
    <text evidence="7">The sequence shown here is derived from an EMBL/GenBank/DDBJ whole genome shotgun (WGS) entry which is preliminary data.</text>
</comment>
<accession>A0A9P5P0U8</accession>
<evidence type="ECO:0000256" key="2">
    <source>
        <dbReference type="ARBA" id="ARBA00022737"/>
    </source>
</evidence>
<dbReference type="InterPro" id="IPR036322">
    <property type="entry name" value="WD40_repeat_dom_sf"/>
</dbReference>
<feature type="region of interest" description="Disordered" evidence="5">
    <location>
        <begin position="414"/>
        <end position="452"/>
    </location>
</feature>
<keyword evidence="3" id="KW-0156">Chromatin regulator</keyword>
<keyword evidence="1 4" id="KW-0853">WD repeat</keyword>
<dbReference type="SUPFAM" id="SSF50978">
    <property type="entry name" value="WD40 repeat-like"/>
    <property type="match status" value="1"/>
</dbReference>
<dbReference type="PROSITE" id="PS50082">
    <property type="entry name" value="WD_REPEATS_2"/>
    <property type="match status" value="2"/>
</dbReference>
<dbReference type="Pfam" id="PF00400">
    <property type="entry name" value="WD40"/>
    <property type="match status" value="2"/>
</dbReference>
<evidence type="ECO:0000313" key="7">
    <source>
        <dbReference type="EMBL" id="KAF8913188.1"/>
    </source>
</evidence>
<dbReference type="PROSITE" id="PS50294">
    <property type="entry name" value="WD_REPEATS_REGION"/>
    <property type="match status" value="2"/>
</dbReference>
<feature type="domain" description="Histone-binding protein RBBP4-like N-terminal" evidence="6">
    <location>
        <begin position="17"/>
        <end position="87"/>
    </location>
</feature>
<dbReference type="OrthoDB" id="427795at2759"/>
<dbReference type="InterPro" id="IPR050459">
    <property type="entry name" value="WD_repeat_RBAP46/RBAP48/MSI1"/>
</dbReference>
<name>A0A9P5P0U8_GYMJU</name>